<gene>
    <name evidence="2" type="primary">ORF46274</name>
</gene>
<feature type="non-terminal residue" evidence="2">
    <location>
        <position position="1"/>
    </location>
</feature>
<name>A0A0B6Z378_9EUPU</name>
<reference evidence="2" key="1">
    <citation type="submission" date="2014-12" db="EMBL/GenBank/DDBJ databases">
        <title>Insight into the proteome of Arion vulgaris.</title>
        <authorList>
            <person name="Aradska J."/>
            <person name="Bulat T."/>
            <person name="Smidak R."/>
            <person name="Sarate P."/>
            <person name="Gangsoo J."/>
            <person name="Sialana F."/>
            <person name="Bilban M."/>
            <person name="Lubec G."/>
        </authorList>
    </citation>
    <scope>NUCLEOTIDE SEQUENCE</scope>
    <source>
        <tissue evidence="2">Skin</tissue>
    </source>
</reference>
<dbReference type="AlphaFoldDB" id="A0A0B6Z378"/>
<feature type="non-terminal residue" evidence="2">
    <location>
        <position position="116"/>
    </location>
</feature>
<dbReference type="EMBL" id="HACG01015972">
    <property type="protein sequence ID" value="CEK62837.1"/>
    <property type="molecule type" value="Transcribed_RNA"/>
</dbReference>
<protein>
    <submittedName>
        <fullName evidence="2">Uncharacterized protein</fullName>
    </submittedName>
</protein>
<feature type="region of interest" description="Disordered" evidence="1">
    <location>
        <begin position="1"/>
        <end position="116"/>
    </location>
</feature>
<evidence type="ECO:0000256" key="1">
    <source>
        <dbReference type="SAM" id="MobiDB-lite"/>
    </source>
</evidence>
<feature type="compositionally biased region" description="Basic and acidic residues" evidence="1">
    <location>
        <begin position="29"/>
        <end position="39"/>
    </location>
</feature>
<evidence type="ECO:0000313" key="2">
    <source>
        <dbReference type="EMBL" id="CEK62837.1"/>
    </source>
</evidence>
<feature type="compositionally biased region" description="Gly residues" evidence="1">
    <location>
        <begin position="70"/>
        <end position="79"/>
    </location>
</feature>
<sequence>SIRKSEKLGSEEGQAQTGRKGGEEEEEAVDGRRDSERVTLKGKGKGGGVKGGSVKGGSSSENKERQRGRGQSGVAGGGLSTHHFSIGGGQGAAASYSSFGPLNIEGARQMKTINYQ</sequence>
<proteinExistence type="predicted"/>
<feature type="compositionally biased region" description="Basic and acidic residues" evidence="1">
    <location>
        <begin position="1"/>
        <end position="10"/>
    </location>
</feature>
<accession>A0A0B6Z378</accession>
<organism evidence="2">
    <name type="scientific">Arion vulgaris</name>
    <dbReference type="NCBI Taxonomy" id="1028688"/>
    <lineage>
        <taxon>Eukaryota</taxon>
        <taxon>Metazoa</taxon>
        <taxon>Spiralia</taxon>
        <taxon>Lophotrochozoa</taxon>
        <taxon>Mollusca</taxon>
        <taxon>Gastropoda</taxon>
        <taxon>Heterobranchia</taxon>
        <taxon>Euthyneura</taxon>
        <taxon>Panpulmonata</taxon>
        <taxon>Eupulmonata</taxon>
        <taxon>Stylommatophora</taxon>
        <taxon>Helicina</taxon>
        <taxon>Arionoidea</taxon>
        <taxon>Arionidae</taxon>
        <taxon>Arion</taxon>
    </lineage>
</organism>
<feature type="compositionally biased region" description="Gly residues" evidence="1">
    <location>
        <begin position="45"/>
        <end position="55"/>
    </location>
</feature>